<evidence type="ECO:0000256" key="1">
    <source>
        <dbReference type="SAM" id="SignalP"/>
    </source>
</evidence>
<dbReference type="CDD" id="cd14789">
    <property type="entry name" value="Tiki"/>
    <property type="match status" value="1"/>
</dbReference>
<evidence type="ECO:0000313" key="2">
    <source>
        <dbReference type="EMBL" id="PHN03257.1"/>
    </source>
</evidence>
<dbReference type="OrthoDB" id="9798714at2"/>
<proteinExistence type="predicted"/>
<dbReference type="Proteomes" id="UP000223913">
    <property type="component" value="Unassembled WGS sequence"/>
</dbReference>
<name>A0A2D0N487_FLAN2</name>
<dbReference type="PANTHER" id="PTHR40590:SF1">
    <property type="entry name" value="CYTOPLASMIC PROTEIN"/>
    <property type="match status" value="1"/>
</dbReference>
<dbReference type="Pfam" id="PF01963">
    <property type="entry name" value="TraB_PrgY_gumN"/>
    <property type="match status" value="1"/>
</dbReference>
<comment type="caution">
    <text evidence="2">The sequence shown here is derived from an EMBL/GenBank/DDBJ whole genome shotgun (WGS) entry which is preliminary data.</text>
</comment>
<dbReference type="EMBL" id="PDUD01000033">
    <property type="protein sequence ID" value="PHN03257.1"/>
    <property type="molecule type" value="Genomic_DNA"/>
</dbReference>
<protein>
    <submittedName>
        <fullName evidence="2">TraB/GumN family protein</fullName>
    </submittedName>
</protein>
<dbReference type="PANTHER" id="PTHR40590">
    <property type="entry name" value="CYTOPLASMIC PROTEIN-RELATED"/>
    <property type="match status" value="1"/>
</dbReference>
<keyword evidence="1" id="KW-0732">Signal</keyword>
<organism evidence="2 3">
    <name type="scientific">Flavilitoribacter nigricans (strain ATCC 23147 / DSM 23189 / NBRC 102662 / NCIMB 1420 / SS-2)</name>
    <name type="common">Lewinella nigricans</name>
    <dbReference type="NCBI Taxonomy" id="1122177"/>
    <lineage>
        <taxon>Bacteria</taxon>
        <taxon>Pseudomonadati</taxon>
        <taxon>Bacteroidota</taxon>
        <taxon>Saprospiria</taxon>
        <taxon>Saprospirales</taxon>
        <taxon>Lewinellaceae</taxon>
        <taxon>Flavilitoribacter</taxon>
    </lineage>
</organism>
<feature type="chain" id="PRO_5012655035" evidence="1">
    <location>
        <begin position="23"/>
        <end position="310"/>
    </location>
</feature>
<dbReference type="AlphaFoldDB" id="A0A2D0N487"/>
<dbReference type="InterPro" id="IPR002816">
    <property type="entry name" value="TraB/PrgY/GumN_fam"/>
</dbReference>
<dbReference type="InterPro" id="IPR047111">
    <property type="entry name" value="YbaP-like"/>
</dbReference>
<keyword evidence="3" id="KW-1185">Reference proteome</keyword>
<feature type="signal peptide" evidence="1">
    <location>
        <begin position="1"/>
        <end position="22"/>
    </location>
</feature>
<dbReference type="RefSeq" id="WP_099153386.1">
    <property type="nucleotide sequence ID" value="NZ_PDUD01000033.1"/>
</dbReference>
<accession>A0A2D0N487</accession>
<evidence type="ECO:0000313" key="3">
    <source>
        <dbReference type="Proteomes" id="UP000223913"/>
    </source>
</evidence>
<gene>
    <name evidence="2" type="ORF">CRP01_28090</name>
</gene>
<reference evidence="2 3" key="1">
    <citation type="submission" date="2017-10" db="EMBL/GenBank/DDBJ databases">
        <title>The draft genome sequence of Lewinella nigricans NBRC 102662.</title>
        <authorList>
            <person name="Wang K."/>
        </authorList>
    </citation>
    <scope>NUCLEOTIDE SEQUENCE [LARGE SCALE GENOMIC DNA]</scope>
    <source>
        <strain evidence="2 3">NBRC 102662</strain>
    </source>
</reference>
<sequence length="310" mass="35173">MKKFLMLLGVMVSAVSISWSQSESVADYVPTEKALLWEVSGNNLTKPSYVFGTIHIIKKDDYFFTPVMEKALMNTDEVAFEIDMEDMSDFSKIMGMMSSMYMKDNQTLRDLLEDDEYELVNAHFQKMGLPLAFLERIKPMFLSMMAGGGEDMMGFSMDGESSSSMVSYEMQIMEMAKKEKKEISGLETMEFQMSLFDSIPYDAQAKMLLSSIEAEGKSEEGDNQLDMMVKMYKDQDIQGMQSIMKDEPDALGGYEELLLQKRNRNWIPIMDKMMGERPVFFAVGAGHLGGEEGVISLLRQAGYEVKPVME</sequence>